<dbReference type="Gene3D" id="1.25.40.10">
    <property type="entry name" value="Tetratricopeptide repeat domain"/>
    <property type="match status" value="1"/>
</dbReference>
<reference evidence="2" key="1">
    <citation type="submission" date="2019-08" db="EMBL/GenBank/DDBJ databases">
        <authorList>
            <person name="Kucharzyk K."/>
            <person name="Murdoch R.W."/>
            <person name="Higgins S."/>
            <person name="Loffler F."/>
        </authorList>
    </citation>
    <scope>NUCLEOTIDE SEQUENCE</scope>
</reference>
<accession>A0A644V750</accession>
<dbReference type="AlphaFoldDB" id="A0A644V750"/>
<gene>
    <name evidence="2" type="primary">yidD_5</name>
    <name evidence="2" type="ORF">SDC9_32595</name>
</gene>
<dbReference type="SMART" id="SM01234">
    <property type="entry name" value="Haemolytic"/>
    <property type="match status" value="1"/>
</dbReference>
<evidence type="ECO:0000256" key="1">
    <source>
        <dbReference type="SAM" id="Phobius"/>
    </source>
</evidence>
<dbReference type="InterPro" id="IPR002696">
    <property type="entry name" value="Membr_insert_effic_factor_YidD"/>
</dbReference>
<name>A0A644V750_9ZZZZ</name>
<protein>
    <submittedName>
        <fullName evidence="2">Putative membrane protein insertion efficiency factor</fullName>
    </submittedName>
</protein>
<sequence>MGTQNYTFLLTTISLFIIANSYRIQAQEKHDGEISHTYLSNQDTTTSDQSAVKDYIGFYQSYISGAKGSGCAMYPSCSNYGLMAFNQRPFFEAMALTADRLIRCSHDQKYYDETYEYGKSSLLDFPPYMKNPDSLVYKSKEYFYTDNLKSFDKKDSTTLFINHLINNSDYIGALSEINRTIFYDKTAGPDIYAKKLICFDALNREEDGVYDFTMNFPDYIKSNPSVIIKAVRLYMDMNNNKEAMDLLNQITEITPDSSLLYKKYVLEGMIHIRTNAYNEAKSSFIKSAQYTDTPSIPATNLEIIKQLSDIKMKKPAVARFLSIIPGAGYIYTKQPQNAVTSLIINSLLAYATYTSIKSENYGVAGLMGVFSLSFYFGNIIGAGNSAKKYNQYQIKQQANRLMYYNQINNF</sequence>
<keyword evidence="1" id="KW-1133">Transmembrane helix</keyword>
<proteinExistence type="predicted"/>
<comment type="caution">
    <text evidence="2">The sequence shown here is derived from an EMBL/GenBank/DDBJ whole genome shotgun (WGS) entry which is preliminary data.</text>
</comment>
<evidence type="ECO:0000313" key="2">
    <source>
        <dbReference type="EMBL" id="MPL86612.1"/>
    </source>
</evidence>
<keyword evidence="1" id="KW-0472">Membrane</keyword>
<organism evidence="2">
    <name type="scientific">bioreactor metagenome</name>
    <dbReference type="NCBI Taxonomy" id="1076179"/>
    <lineage>
        <taxon>unclassified sequences</taxon>
        <taxon>metagenomes</taxon>
        <taxon>ecological metagenomes</taxon>
    </lineage>
</organism>
<dbReference type="EMBL" id="VSSQ01000224">
    <property type="protein sequence ID" value="MPL86612.1"/>
    <property type="molecule type" value="Genomic_DNA"/>
</dbReference>
<dbReference type="InterPro" id="IPR011990">
    <property type="entry name" value="TPR-like_helical_dom_sf"/>
</dbReference>
<feature type="transmembrane region" description="Helical" evidence="1">
    <location>
        <begin position="361"/>
        <end position="381"/>
    </location>
</feature>
<keyword evidence="1" id="KW-0812">Transmembrane</keyword>
<dbReference type="SUPFAM" id="SSF48452">
    <property type="entry name" value="TPR-like"/>
    <property type="match status" value="1"/>
</dbReference>
<dbReference type="NCBIfam" id="TIGR00278">
    <property type="entry name" value="membrane protein insertion efficiency factor YidD"/>
    <property type="match status" value="1"/>
</dbReference>
<dbReference type="Pfam" id="PF01809">
    <property type="entry name" value="YidD"/>
    <property type="match status" value="1"/>
</dbReference>